<feature type="transmembrane region" description="Helical" evidence="1">
    <location>
        <begin position="142"/>
        <end position="158"/>
    </location>
</feature>
<accession>A0A4R4ZDA2</accession>
<protein>
    <submittedName>
        <fullName evidence="2">Uncharacterized protein</fullName>
    </submittedName>
</protein>
<evidence type="ECO:0000256" key="1">
    <source>
        <dbReference type="SAM" id="Phobius"/>
    </source>
</evidence>
<keyword evidence="1" id="KW-0472">Membrane</keyword>
<keyword evidence="1" id="KW-0812">Transmembrane</keyword>
<reference evidence="2 3" key="1">
    <citation type="submission" date="2019-03" db="EMBL/GenBank/DDBJ databases">
        <title>Draft genome sequences of novel Actinobacteria.</title>
        <authorList>
            <person name="Sahin N."/>
            <person name="Ay H."/>
            <person name="Saygin H."/>
        </authorList>
    </citation>
    <scope>NUCLEOTIDE SEQUENCE [LARGE SCALE GENOMIC DNA]</scope>
    <source>
        <strain evidence="2 3">7K502</strain>
    </source>
</reference>
<feature type="transmembrane region" description="Helical" evidence="1">
    <location>
        <begin position="116"/>
        <end position="135"/>
    </location>
</feature>
<sequence>MTFSRACLIAAPLCFAGYGVVRLVGRMDGQYGPGLDWQVAHLVNLVGLALFVPAVLGLRRELATRGRTFWTVVTSVGVGTSVVQFAIDVAAGLLATDKAGMRAISAEVSAIPGARVVFYVVGPPLLYVGLLALAIMLARAKVVAWWCPTLILAGSMLPVVSLDLIPVGALCVLAALAPLAVGRPTSRRREAAAAGT</sequence>
<gene>
    <name evidence="2" type="ORF">E1288_02400</name>
</gene>
<feature type="transmembrane region" description="Helical" evidence="1">
    <location>
        <begin position="38"/>
        <end position="58"/>
    </location>
</feature>
<dbReference type="OrthoDB" id="3539663at2"/>
<name>A0A4R4ZDA2_9PSEU</name>
<keyword evidence="3" id="KW-1185">Reference proteome</keyword>
<feature type="transmembrane region" description="Helical" evidence="1">
    <location>
        <begin position="164"/>
        <end position="181"/>
    </location>
</feature>
<evidence type="ECO:0000313" key="2">
    <source>
        <dbReference type="EMBL" id="TDD56026.1"/>
    </source>
</evidence>
<keyword evidence="1" id="KW-1133">Transmembrane helix</keyword>
<feature type="transmembrane region" description="Helical" evidence="1">
    <location>
        <begin position="70"/>
        <end position="96"/>
    </location>
</feature>
<proteinExistence type="predicted"/>
<comment type="caution">
    <text evidence="2">The sequence shown here is derived from an EMBL/GenBank/DDBJ whole genome shotgun (WGS) entry which is preliminary data.</text>
</comment>
<dbReference type="AlphaFoldDB" id="A0A4R4ZDA2"/>
<organism evidence="2 3">
    <name type="scientific">Saccharopolyspora elongata</name>
    <dbReference type="NCBI Taxonomy" id="2530387"/>
    <lineage>
        <taxon>Bacteria</taxon>
        <taxon>Bacillati</taxon>
        <taxon>Actinomycetota</taxon>
        <taxon>Actinomycetes</taxon>
        <taxon>Pseudonocardiales</taxon>
        <taxon>Pseudonocardiaceae</taxon>
        <taxon>Saccharopolyspora</taxon>
    </lineage>
</organism>
<dbReference type="EMBL" id="SMKW01000002">
    <property type="protein sequence ID" value="TDD56026.1"/>
    <property type="molecule type" value="Genomic_DNA"/>
</dbReference>
<evidence type="ECO:0000313" key="3">
    <source>
        <dbReference type="Proteomes" id="UP000294947"/>
    </source>
</evidence>
<dbReference type="RefSeq" id="WP_132479965.1">
    <property type="nucleotide sequence ID" value="NZ_SMKW01000002.1"/>
</dbReference>
<dbReference type="Proteomes" id="UP000294947">
    <property type="component" value="Unassembled WGS sequence"/>
</dbReference>